<keyword evidence="2" id="KW-1185">Reference proteome</keyword>
<dbReference type="PANTHER" id="PTHR41244">
    <property type="entry name" value="RHAMNAN SYNTHESIS F"/>
    <property type="match status" value="1"/>
</dbReference>
<gene>
    <name evidence="1" type="ORF">Xsto_01442</name>
</gene>
<dbReference type="Proteomes" id="UP000222366">
    <property type="component" value="Unassembled WGS sequence"/>
</dbReference>
<dbReference type="AlphaFoldDB" id="A0A2D0KSN1"/>
<reference evidence="1 2" key="1">
    <citation type="journal article" date="2017" name="Nat. Microbiol.">
        <title>Natural product diversity associated with the nematode symbionts Photorhabdus and Xenorhabdus.</title>
        <authorList>
            <person name="Tobias N.J."/>
            <person name="Wolff H."/>
            <person name="Djahanschiri B."/>
            <person name="Grundmann F."/>
            <person name="Kronenwerth M."/>
            <person name="Shi Y.M."/>
            <person name="Simonyi S."/>
            <person name="Grun P."/>
            <person name="Shapiro-Ilan D."/>
            <person name="Pidot S.J."/>
            <person name="Stinear T.P."/>
            <person name="Ebersberger I."/>
            <person name="Bode H.B."/>
        </authorList>
    </citation>
    <scope>NUCLEOTIDE SEQUENCE [LARGE SCALE GENOMIC DNA]</scope>
    <source>
        <strain evidence="1 2">DSM 17904</strain>
    </source>
</reference>
<dbReference type="CDD" id="cd11579">
    <property type="entry name" value="Glyco_tran_WbsX"/>
    <property type="match status" value="1"/>
</dbReference>
<organism evidence="1 2">
    <name type="scientific">Xenorhabdus stockiae</name>
    <dbReference type="NCBI Taxonomy" id="351614"/>
    <lineage>
        <taxon>Bacteria</taxon>
        <taxon>Pseudomonadati</taxon>
        <taxon>Pseudomonadota</taxon>
        <taxon>Gammaproteobacteria</taxon>
        <taxon>Enterobacterales</taxon>
        <taxon>Morganellaceae</taxon>
        <taxon>Xenorhabdus</taxon>
    </lineage>
</organism>
<dbReference type="EMBL" id="NJAJ01000010">
    <property type="protein sequence ID" value="PHM66217.1"/>
    <property type="molecule type" value="Genomic_DNA"/>
</dbReference>
<dbReference type="Gene3D" id="3.20.20.80">
    <property type="entry name" value="Glycosidases"/>
    <property type="match status" value="1"/>
</dbReference>
<accession>A0A2D0KSN1</accession>
<dbReference type="RefSeq" id="WP_099124577.1">
    <property type="nucleotide sequence ID" value="NZ_CAWNRH010000002.1"/>
</dbReference>
<dbReference type="InterPro" id="IPR032719">
    <property type="entry name" value="WbsX"/>
</dbReference>
<name>A0A2D0KSN1_9GAMM</name>
<comment type="caution">
    <text evidence="1">The sequence shown here is derived from an EMBL/GenBank/DDBJ whole genome shotgun (WGS) entry which is preliminary data.</text>
</comment>
<evidence type="ECO:0000313" key="2">
    <source>
        <dbReference type="Proteomes" id="UP000222366"/>
    </source>
</evidence>
<proteinExistence type="predicted"/>
<evidence type="ECO:0000313" key="1">
    <source>
        <dbReference type="EMBL" id="PHM66217.1"/>
    </source>
</evidence>
<dbReference type="PANTHER" id="PTHR41244:SF1">
    <property type="entry name" value="GLYCOSYLTRANSFERASE"/>
    <property type="match status" value="1"/>
</dbReference>
<protein>
    <submittedName>
        <fullName evidence="1">Uncharacterized protein</fullName>
    </submittedName>
</protein>
<dbReference type="Pfam" id="PF14307">
    <property type="entry name" value="Glyco_tran_WbsX"/>
    <property type="match status" value="1"/>
</dbReference>
<sequence>MNKPKVLAYYLPQFHVIKENNQWWGDGFTEWTALNNAEIYIHTQNIRKPTAPFFQYELPNKEVMEWQAKLASSHNIDGFFIWDYWFGKGKTLLNKPKEYIRDQNLSFPYALIWANHSWYNKAINKLLIQQEYLGSQDYKRYCLDCMTHFEKDTYIKIDNRPIFGIFMPKDIPDLDIFIDIFNDTAIAHGFDGIYWVAENTSVSNIFSTSFDTIVNSSTYFSERRKIHPIEFIKEQLIRKLGLDFIGPLVYDYEKMVTRKDKFETSENPVIFTGWDTTPRHGIRGTILKNFNESNFEKHVDHVLSHTIENDTSLIIIKSWNEWAEGNILEPDGVFGDSLLKIFKNKFKFYFG</sequence>